<dbReference type="PANTHER" id="PTHR10807">
    <property type="entry name" value="MYOTUBULARIN-RELATED"/>
    <property type="match status" value="1"/>
</dbReference>
<dbReference type="PROSITE" id="PS51339">
    <property type="entry name" value="PPASE_MYOTUBULARIN"/>
    <property type="match status" value="1"/>
</dbReference>
<evidence type="ECO:0000313" key="4">
    <source>
        <dbReference type="Proteomes" id="UP000826234"/>
    </source>
</evidence>
<dbReference type="InterPro" id="IPR011993">
    <property type="entry name" value="PH-like_dom_sf"/>
</dbReference>
<dbReference type="PANTHER" id="PTHR10807:SF52">
    <property type="entry name" value="MYOTUBULARIN PHOSPHATASE DOMAIN-CONTAINING PROTEIN"/>
    <property type="match status" value="1"/>
</dbReference>
<comment type="similarity">
    <text evidence="1">Belongs to the protein-tyrosine phosphatase family. Non-receptor class myotubularin subfamily.</text>
</comment>
<proteinExistence type="inferred from homology"/>
<dbReference type="InterPro" id="IPR010569">
    <property type="entry name" value="Myotubularin-like_Pase_dom"/>
</dbReference>
<dbReference type="EMBL" id="JAIPUX010000035">
    <property type="protein sequence ID" value="KAH0631106.1"/>
    <property type="molecule type" value="Genomic_DNA"/>
</dbReference>
<reference evidence="3 4" key="1">
    <citation type="journal article" date="2022" name="Gigascience">
        <title>A chromosome-level genome assembly and annotation of the desert horned lizard, Phrynosoma platyrhinos, provides insight into chromosomal rearrangements among reptiles.</title>
        <authorList>
            <person name="Koochekian N."/>
            <person name="Ascanio A."/>
            <person name="Farleigh K."/>
            <person name="Card D.C."/>
            <person name="Schield D.R."/>
            <person name="Castoe T.A."/>
            <person name="Jezkova T."/>
        </authorList>
    </citation>
    <scope>NUCLEOTIDE SEQUENCE [LARGE SCALE GENOMIC DNA]</scope>
    <source>
        <strain evidence="3">NK-2021</strain>
    </source>
</reference>
<dbReference type="Pfam" id="PF06602">
    <property type="entry name" value="Myotub-related"/>
    <property type="match status" value="1"/>
</dbReference>
<evidence type="ECO:0000256" key="1">
    <source>
        <dbReference type="ARBA" id="ARBA00007471"/>
    </source>
</evidence>
<sequence length="527" mass="59872">MEFAELIKTTKVDNVVLSCPGLQPVVGTLCITSHHLLLSSQTEANGEQNQIELWLLIRNVDAIEKRLANASGTITLKCKDLKILQLEIPGMEECLNVASSIEALSSVESVMMMYPFFYRPQSMKLENGWHPHTLEKYYQKIASDTGTWRLSCVNEDFGTCPSYPPLVMVPSSVDDAALRKIAGFRHGRRFPVLSYYHKKNGTVMLRSSQPLVGPHRKRCREDEGLLGAVLAEGDRGFVLDTRSAQAAKQAQVMGGGVEHRSCYPGWKRLHRTLERGRPLQESFIKLVETCNDPSPNMDRWLSKLDASKWLSHGTDTTLLVTALAQVILDPDCRTMAGFQELLEREWIQAGHPFCLRCAHAAYSHARVKQESPTFLLFLDCVWQLGRQFPLSLEVNEHLLLALFEHSYASPYGTFLCNNEKERKLCEVKAKTHSLWPWLNSKRQKYLNPLYTRNPLVIWPSVEPQSILLWQGLFLRWVRSSHYVDEAWTEIQKIAGHYEAHTVLLSGTTSTQMEAQTFSESEIEAQTI</sequence>
<comment type="caution">
    <text evidence="3">The sequence shown here is derived from an EMBL/GenBank/DDBJ whole genome shotgun (WGS) entry which is preliminary data.</text>
</comment>
<evidence type="ECO:0000259" key="2">
    <source>
        <dbReference type="PROSITE" id="PS51339"/>
    </source>
</evidence>
<evidence type="ECO:0000313" key="3">
    <source>
        <dbReference type="EMBL" id="KAH0631106.1"/>
    </source>
</evidence>
<keyword evidence="4" id="KW-1185">Reference proteome</keyword>
<dbReference type="Proteomes" id="UP000826234">
    <property type="component" value="Unassembled WGS sequence"/>
</dbReference>
<dbReference type="Gene3D" id="2.30.29.30">
    <property type="entry name" value="Pleckstrin-homology domain (PH domain)/Phosphotyrosine-binding domain (PTB)"/>
    <property type="match status" value="1"/>
</dbReference>
<protein>
    <recommendedName>
        <fullName evidence="2">Myotubularin phosphatase domain-containing protein</fullName>
    </recommendedName>
</protein>
<name>A0ABQ7TNW4_PHRPL</name>
<organism evidence="3 4">
    <name type="scientific">Phrynosoma platyrhinos</name>
    <name type="common">Desert horned lizard</name>
    <dbReference type="NCBI Taxonomy" id="52577"/>
    <lineage>
        <taxon>Eukaryota</taxon>
        <taxon>Metazoa</taxon>
        <taxon>Chordata</taxon>
        <taxon>Craniata</taxon>
        <taxon>Vertebrata</taxon>
        <taxon>Euteleostomi</taxon>
        <taxon>Lepidosauria</taxon>
        <taxon>Squamata</taxon>
        <taxon>Bifurcata</taxon>
        <taxon>Unidentata</taxon>
        <taxon>Episquamata</taxon>
        <taxon>Toxicofera</taxon>
        <taxon>Iguania</taxon>
        <taxon>Phrynosomatidae</taxon>
        <taxon>Phrynosomatinae</taxon>
        <taxon>Phrynosoma</taxon>
    </lineage>
</organism>
<feature type="domain" description="Myotubularin phosphatase" evidence="2">
    <location>
        <begin position="128"/>
        <end position="473"/>
    </location>
</feature>
<dbReference type="InterPro" id="IPR048994">
    <property type="entry name" value="PH-GRAM_MTMR6-9"/>
</dbReference>
<dbReference type="InterPro" id="IPR030564">
    <property type="entry name" value="Myotubularin"/>
</dbReference>
<dbReference type="CDD" id="cd13211">
    <property type="entry name" value="PH-GRAM_MTMR9"/>
    <property type="match status" value="1"/>
</dbReference>
<dbReference type="SUPFAM" id="SSF52799">
    <property type="entry name" value="(Phosphotyrosine protein) phosphatases II"/>
    <property type="match status" value="1"/>
</dbReference>
<dbReference type="InterPro" id="IPR029021">
    <property type="entry name" value="Prot-tyrosine_phosphatase-like"/>
</dbReference>
<gene>
    <name evidence="3" type="ORF">JD844_005208</name>
</gene>
<dbReference type="SUPFAM" id="SSF50729">
    <property type="entry name" value="PH domain-like"/>
    <property type="match status" value="1"/>
</dbReference>
<accession>A0ABQ7TNW4</accession>
<dbReference type="Pfam" id="PF21098">
    <property type="entry name" value="PH-GRAM_MTMR6-like"/>
    <property type="match status" value="1"/>
</dbReference>